<accession>A0A9P0ZUP4</accession>
<dbReference type="Proteomes" id="UP001152484">
    <property type="component" value="Unassembled WGS sequence"/>
</dbReference>
<organism evidence="1 2">
    <name type="scientific">Cuscuta europaea</name>
    <name type="common">European dodder</name>
    <dbReference type="NCBI Taxonomy" id="41803"/>
    <lineage>
        <taxon>Eukaryota</taxon>
        <taxon>Viridiplantae</taxon>
        <taxon>Streptophyta</taxon>
        <taxon>Embryophyta</taxon>
        <taxon>Tracheophyta</taxon>
        <taxon>Spermatophyta</taxon>
        <taxon>Magnoliopsida</taxon>
        <taxon>eudicotyledons</taxon>
        <taxon>Gunneridae</taxon>
        <taxon>Pentapetalae</taxon>
        <taxon>asterids</taxon>
        <taxon>lamiids</taxon>
        <taxon>Solanales</taxon>
        <taxon>Convolvulaceae</taxon>
        <taxon>Cuscuteae</taxon>
        <taxon>Cuscuta</taxon>
        <taxon>Cuscuta subgen. Cuscuta</taxon>
    </lineage>
</organism>
<reference evidence="1" key="1">
    <citation type="submission" date="2022-07" db="EMBL/GenBank/DDBJ databases">
        <authorList>
            <person name="Macas J."/>
            <person name="Novak P."/>
            <person name="Neumann P."/>
        </authorList>
    </citation>
    <scope>NUCLEOTIDE SEQUENCE</scope>
</reference>
<gene>
    <name evidence="1" type="ORF">CEURO_LOCUS19827</name>
</gene>
<dbReference type="OrthoDB" id="10406950at2759"/>
<sequence>MDDIRKKRPVTVNDFTWAAVEEYKRSTQFQRASASGKRNRIVGGDKCKQYGGSRAAVDGAAQELRITGKHINPVKLCETFHPKKRKNGELIDDSSQPKVM</sequence>
<name>A0A9P0ZUP4_CUSEU</name>
<evidence type="ECO:0000313" key="2">
    <source>
        <dbReference type="Proteomes" id="UP001152484"/>
    </source>
</evidence>
<dbReference type="EMBL" id="CAMAPE010000060">
    <property type="protein sequence ID" value="CAH9112980.1"/>
    <property type="molecule type" value="Genomic_DNA"/>
</dbReference>
<evidence type="ECO:0000313" key="1">
    <source>
        <dbReference type="EMBL" id="CAH9112980.1"/>
    </source>
</evidence>
<dbReference type="AlphaFoldDB" id="A0A9P0ZUP4"/>
<protein>
    <submittedName>
        <fullName evidence="1">Uncharacterized protein</fullName>
    </submittedName>
</protein>
<feature type="non-terminal residue" evidence="1">
    <location>
        <position position="1"/>
    </location>
</feature>
<proteinExistence type="predicted"/>
<comment type="caution">
    <text evidence="1">The sequence shown here is derived from an EMBL/GenBank/DDBJ whole genome shotgun (WGS) entry which is preliminary data.</text>
</comment>
<keyword evidence="2" id="KW-1185">Reference proteome</keyword>